<gene>
    <name evidence="2" type="ORF">OIHEL45_20056</name>
</gene>
<accession>A0ABM9X262</accession>
<evidence type="ECO:0000313" key="2">
    <source>
        <dbReference type="EMBL" id="EDQ03518.1"/>
    </source>
</evidence>
<feature type="transmembrane region" description="Helical" evidence="1">
    <location>
        <begin position="15"/>
        <end position="37"/>
    </location>
</feature>
<protein>
    <submittedName>
        <fullName evidence="2">Uncharacterized protein</fullName>
    </submittedName>
</protein>
<dbReference type="EMBL" id="ABID01000014">
    <property type="protein sequence ID" value="EDQ03518.1"/>
    <property type="molecule type" value="Genomic_DNA"/>
</dbReference>
<keyword evidence="1" id="KW-0472">Membrane</keyword>
<feature type="transmembrane region" description="Helical" evidence="1">
    <location>
        <begin position="44"/>
        <end position="64"/>
    </location>
</feature>
<evidence type="ECO:0000256" key="1">
    <source>
        <dbReference type="SAM" id="Phobius"/>
    </source>
</evidence>
<evidence type="ECO:0000313" key="3">
    <source>
        <dbReference type="Proteomes" id="UP000003257"/>
    </source>
</evidence>
<sequence length="222" mass="23954">MTLIGLITALIALKFGLWIAVALYASLATALVSILMIRDRSAALFFATSAVTFGPLCGPVLLLATSPLRWTAQPTPDPILCKPTRAERIAQDIAQGRRPLMRDRAVLPLVTVFSSGSLREQQAALAAIARYFTPELRPALDRAQVSDIPAIRAQSAAVLTQLRDIYADRARRVMAKETGLNASALAAEIQTISKSGFVDPQTLLDLEQIAHSAHTCPNRGQK</sequence>
<keyword evidence="3" id="KW-1185">Reference proteome</keyword>
<dbReference type="Proteomes" id="UP000003257">
    <property type="component" value="Unassembled WGS sequence"/>
</dbReference>
<comment type="caution">
    <text evidence="2">The sequence shown here is derived from an EMBL/GenBank/DDBJ whole genome shotgun (WGS) entry which is preliminary data.</text>
</comment>
<proteinExistence type="predicted"/>
<organism evidence="2 3">
    <name type="scientific">Sulfitobacter indolifex HEL-45</name>
    <dbReference type="NCBI Taxonomy" id="391624"/>
    <lineage>
        <taxon>Bacteria</taxon>
        <taxon>Pseudomonadati</taxon>
        <taxon>Pseudomonadota</taxon>
        <taxon>Alphaproteobacteria</taxon>
        <taxon>Rhodobacterales</taxon>
        <taxon>Roseobacteraceae</taxon>
        <taxon>Sulfitobacter</taxon>
    </lineage>
</organism>
<reference evidence="2 3" key="1">
    <citation type="submission" date="2007-11" db="EMBL/GenBank/DDBJ databases">
        <authorList>
            <person name="Wagner-Dobler I."/>
            <person name="Ferriera S."/>
            <person name="Johnson J."/>
            <person name="Kravitz S."/>
            <person name="Beeson K."/>
            <person name="Sutton G."/>
            <person name="Rogers Y.-H."/>
            <person name="Friedman R."/>
            <person name="Frazier M."/>
            <person name="Venter J.C."/>
        </authorList>
    </citation>
    <scope>NUCLEOTIDE SEQUENCE [LARGE SCALE GENOMIC DNA]</scope>
    <source>
        <strain evidence="2 3">HEL-45</strain>
    </source>
</reference>
<name>A0ABM9X262_9RHOB</name>
<keyword evidence="1" id="KW-1133">Transmembrane helix</keyword>
<keyword evidence="1" id="KW-0812">Transmembrane</keyword>